<accession>A0A067L2F4</accession>
<evidence type="ECO:0000256" key="2">
    <source>
        <dbReference type="ARBA" id="ARBA00001968"/>
    </source>
</evidence>
<evidence type="ECO:0000256" key="13">
    <source>
        <dbReference type="ARBA" id="ARBA00022884"/>
    </source>
</evidence>
<dbReference type="InterPro" id="IPR012337">
    <property type="entry name" value="RNaseH-like_sf"/>
</dbReference>
<comment type="catalytic activity">
    <reaction evidence="1">
        <text>Exonucleolytic cleavage of poly(A) to 5'-AMP.</text>
        <dbReference type="EC" id="3.1.13.4"/>
    </reaction>
</comment>
<comment type="function">
    <text evidence="17">Ubiquitous transcription factor required for a diverse set of processes. It is a component of the CCR4 complex involved in the control of gene expression.</text>
</comment>
<evidence type="ECO:0000256" key="15">
    <source>
        <dbReference type="ARBA" id="ARBA00023163"/>
    </source>
</evidence>
<evidence type="ECO:0000256" key="16">
    <source>
        <dbReference type="ARBA" id="ARBA00023242"/>
    </source>
</evidence>
<dbReference type="SUPFAM" id="SSF53098">
    <property type="entry name" value="Ribonuclease H-like"/>
    <property type="match status" value="1"/>
</dbReference>
<evidence type="ECO:0000256" key="9">
    <source>
        <dbReference type="ARBA" id="ARBA00022722"/>
    </source>
</evidence>
<gene>
    <name evidence="18" type="ORF">JCGZ_04013</name>
</gene>
<dbReference type="GO" id="GO:0046872">
    <property type="term" value="F:metal ion binding"/>
    <property type="evidence" value="ECO:0007669"/>
    <property type="project" value="UniProtKB-KW"/>
</dbReference>
<keyword evidence="19" id="KW-1185">Reference proteome</keyword>
<evidence type="ECO:0000256" key="8">
    <source>
        <dbReference type="ARBA" id="ARBA00022490"/>
    </source>
</evidence>
<dbReference type="GO" id="GO:0005634">
    <property type="term" value="C:nucleus"/>
    <property type="evidence" value="ECO:0007669"/>
    <property type="project" value="UniProtKB-SubCell"/>
</dbReference>
<dbReference type="OrthoDB" id="1164111at2759"/>
<dbReference type="InterPro" id="IPR006941">
    <property type="entry name" value="RNase_CAF1"/>
</dbReference>
<dbReference type="GO" id="GO:0030014">
    <property type="term" value="C:CCR4-NOT complex"/>
    <property type="evidence" value="ECO:0007669"/>
    <property type="project" value="InterPro"/>
</dbReference>
<keyword evidence="12" id="KW-0269">Exonuclease</keyword>
<evidence type="ECO:0000256" key="6">
    <source>
        <dbReference type="ARBA" id="ARBA00011757"/>
    </source>
</evidence>
<keyword evidence="9" id="KW-0540">Nuclease</keyword>
<dbReference type="AlphaFoldDB" id="A0A067L2F4"/>
<dbReference type="Gene3D" id="3.30.420.10">
    <property type="entry name" value="Ribonuclease H-like superfamily/Ribonuclease H"/>
    <property type="match status" value="1"/>
</dbReference>
<keyword evidence="11" id="KW-0378">Hydrolase</keyword>
<keyword evidence="8" id="KW-0963">Cytoplasm</keyword>
<evidence type="ECO:0000256" key="4">
    <source>
        <dbReference type="ARBA" id="ARBA00004496"/>
    </source>
</evidence>
<dbReference type="STRING" id="180498.A0A067L2F4"/>
<comment type="similarity">
    <text evidence="5">Belongs to the CAF1 family.</text>
</comment>
<comment type="subunit">
    <text evidence="6">Component of the CCR4-NOT complex, at least composed of CRR4 and CAF1 proteins.</text>
</comment>
<keyword evidence="10" id="KW-0479">Metal-binding</keyword>
<protein>
    <recommendedName>
        <fullName evidence="7">poly(A)-specific ribonuclease</fullName>
        <ecNumber evidence="7">3.1.13.4</ecNumber>
    </recommendedName>
</protein>
<evidence type="ECO:0000256" key="7">
    <source>
        <dbReference type="ARBA" id="ARBA00012161"/>
    </source>
</evidence>
<name>A0A067L2F4_JATCU</name>
<keyword evidence="14" id="KW-0805">Transcription regulation</keyword>
<dbReference type="InterPro" id="IPR036397">
    <property type="entry name" value="RNaseH_sf"/>
</dbReference>
<comment type="subcellular location">
    <subcellularLocation>
        <location evidence="4">Cytoplasm</location>
    </subcellularLocation>
    <subcellularLocation>
        <location evidence="3">Nucleus</location>
    </subcellularLocation>
</comment>
<evidence type="ECO:0000313" key="18">
    <source>
        <dbReference type="EMBL" id="KDP38660.1"/>
    </source>
</evidence>
<dbReference type="PANTHER" id="PTHR10797">
    <property type="entry name" value="CCR4-NOT TRANSCRIPTION COMPLEX SUBUNIT"/>
    <property type="match status" value="1"/>
</dbReference>
<proteinExistence type="inferred from homology"/>
<evidence type="ECO:0000256" key="3">
    <source>
        <dbReference type="ARBA" id="ARBA00004123"/>
    </source>
</evidence>
<evidence type="ECO:0000256" key="11">
    <source>
        <dbReference type="ARBA" id="ARBA00022801"/>
    </source>
</evidence>
<sequence length="263" mass="29985">MSSDSITIKEVWEHNLEEEFVRIRAIVEDFPYIALDTEFPGFLLQRNQNVDSTTSDYMIVQNNVNLCRLIQLGLTFSDERGNLPTCETDSTKYCVWQFNFREFDPNLHCKVEKSIKLLKESGIDFQKNCEMGVHAEAFGELLMSSGAVLNDSVHWIVFQGAYDFGYLLKLLTNKNLPDSKEEFYELISMFFPVLHDVKYLIRFCQGLSGGLEKVAATLRVERIGTSHQAGSDSLLTCRTFFTLIRERFNGSPPEDSAGFVIGI</sequence>
<dbReference type="GO" id="GO:0003723">
    <property type="term" value="F:RNA binding"/>
    <property type="evidence" value="ECO:0007669"/>
    <property type="project" value="UniProtKB-KW"/>
</dbReference>
<keyword evidence="13" id="KW-0694">RNA-binding</keyword>
<evidence type="ECO:0000256" key="5">
    <source>
        <dbReference type="ARBA" id="ARBA00008372"/>
    </source>
</evidence>
<organism evidence="18 19">
    <name type="scientific">Jatropha curcas</name>
    <name type="common">Barbados nut</name>
    <dbReference type="NCBI Taxonomy" id="180498"/>
    <lineage>
        <taxon>Eukaryota</taxon>
        <taxon>Viridiplantae</taxon>
        <taxon>Streptophyta</taxon>
        <taxon>Embryophyta</taxon>
        <taxon>Tracheophyta</taxon>
        <taxon>Spermatophyta</taxon>
        <taxon>Magnoliopsida</taxon>
        <taxon>eudicotyledons</taxon>
        <taxon>Gunneridae</taxon>
        <taxon>Pentapetalae</taxon>
        <taxon>rosids</taxon>
        <taxon>fabids</taxon>
        <taxon>Malpighiales</taxon>
        <taxon>Euphorbiaceae</taxon>
        <taxon>Crotonoideae</taxon>
        <taxon>Jatropheae</taxon>
        <taxon>Jatropha</taxon>
    </lineage>
</organism>
<keyword evidence="16" id="KW-0539">Nucleus</keyword>
<evidence type="ECO:0000256" key="14">
    <source>
        <dbReference type="ARBA" id="ARBA00023015"/>
    </source>
</evidence>
<keyword evidence="15" id="KW-0804">Transcription</keyword>
<reference evidence="18 19" key="1">
    <citation type="journal article" date="2014" name="PLoS ONE">
        <title>Global Analysis of Gene Expression Profiles in Physic Nut (Jatropha curcas L.) Seedlings Exposed to Salt Stress.</title>
        <authorList>
            <person name="Zhang L."/>
            <person name="Zhang C."/>
            <person name="Wu P."/>
            <person name="Chen Y."/>
            <person name="Li M."/>
            <person name="Jiang H."/>
            <person name="Wu G."/>
        </authorList>
    </citation>
    <scope>NUCLEOTIDE SEQUENCE [LARGE SCALE GENOMIC DNA]</scope>
    <source>
        <strain evidence="19">cv. GZQX0401</strain>
        <tissue evidence="18">Young leaves</tissue>
    </source>
</reference>
<dbReference type="Pfam" id="PF04857">
    <property type="entry name" value="CAF1"/>
    <property type="match status" value="2"/>
</dbReference>
<evidence type="ECO:0000313" key="19">
    <source>
        <dbReference type="Proteomes" id="UP000027138"/>
    </source>
</evidence>
<evidence type="ECO:0000256" key="1">
    <source>
        <dbReference type="ARBA" id="ARBA00001663"/>
    </source>
</evidence>
<evidence type="ECO:0000256" key="12">
    <source>
        <dbReference type="ARBA" id="ARBA00022839"/>
    </source>
</evidence>
<dbReference type="EC" id="3.1.13.4" evidence="7"/>
<dbReference type="Proteomes" id="UP000027138">
    <property type="component" value="Unassembled WGS sequence"/>
</dbReference>
<comment type="cofactor">
    <cofactor evidence="2">
        <name>a divalent metal cation</name>
        <dbReference type="ChEBI" id="CHEBI:60240"/>
    </cofactor>
</comment>
<dbReference type="EMBL" id="KK914358">
    <property type="protein sequence ID" value="KDP38660.1"/>
    <property type="molecule type" value="Genomic_DNA"/>
</dbReference>
<dbReference type="GO" id="GO:0005737">
    <property type="term" value="C:cytoplasm"/>
    <property type="evidence" value="ECO:0007669"/>
    <property type="project" value="UniProtKB-SubCell"/>
</dbReference>
<dbReference type="InterPro" id="IPR039637">
    <property type="entry name" value="CNOT7/CNOT8/Pop2"/>
</dbReference>
<evidence type="ECO:0000256" key="17">
    <source>
        <dbReference type="ARBA" id="ARBA00025148"/>
    </source>
</evidence>
<dbReference type="GO" id="GO:0004535">
    <property type="term" value="F:poly(A)-specific ribonuclease activity"/>
    <property type="evidence" value="ECO:0007669"/>
    <property type="project" value="UniProtKB-EC"/>
</dbReference>
<evidence type="ECO:0000256" key="10">
    <source>
        <dbReference type="ARBA" id="ARBA00022723"/>
    </source>
</evidence>